<proteinExistence type="predicted"/>
<accession>A0ABP5B9A2</accession>
<dbReference type="EMBL" id="BAAANN010000001">
    <property type="protein sequence ID" value="GAA1937465.1"/>
    <property type="molecule type" value="Genomic_DNA"/>
</dbReference>
<dbReference type="Gene3D" id="3.90.550.10">
    <property type="entry name" value="Spore Coat Polysaccharide Biosynthesis Protein SpsA, Chain A"/>
    <property type="match status" value="1"/>
</dbReference>
<dbReference type="InterPro" id="IPR029044">
    <property type="entry name" value="Nucleotide-diphossugar_trans"/>
</dbReference>
<dbReference type="PANTHER" id="PTHR22572">
    <property type="entry name" value="SUGAR-1-PHOSPHATE GUANYL TRANSFERASE"/>
    <property type="match status" value="1"/>
</dbReference>
<reference evidence="3" key="1">
    <citation type="journal article" date="2019" name="Int. J. Syst. Evol. Microbiol.">
        <title>The Global Catalogue of Microorganisms (GCM) 10K type strain sequencing project: providing services to taxonomists for standard genome sequencing and annotation.</title>
        <authorList>
            <consortium name="The Broad Institute Genomics Platform"/>
            <consortium name="The Broad Institute Genome Sequencing Center for Infectious Disease"/>
            <person name="Wu L."/>
            <person name="Ma J."/>
        </authorList>
    </citation>
    <scope>NUCLEOTIDE SEQUENCE [LARGE SCALE GENOMIC DNA]</scope>
    <source>
        <strain evidence="3">JCM 14545</strain>
    </source>
</reference>
<dbReference type="Proteomes" id="UP001501116">
    <property type="component" value="Unassembled WGS sequence"/>
</dbReference>
<evidence type="ECO:0000313" key="3">
    <source>
        <dbReference type="Proteomes" id="UP001501116"/>
    </source>
</evidence>
<gene>
    <name evidence="2" type="ORF">GCM10009754_00610</name>
</gene>
<dbReference type="SUPFAM" id="SSF53448">
    <property type="entry name" value="Nucleotide-diphospho-sugar transferases"/>
    <property type="match status" value="1"/>
</dbReference>
<comment type="caution">
    <text evidence="2">The sequence shown here is derived from an EMBL/GenBank/DDBJ whole genome shotgun (WGS) entry which is preliminary data.</text>
</comment>
<dbReference type="Pfam" id="PF00483">
    <property type="entry name" value="NTP_transferase"/>
    <property type="match status" value="1"/>
</dbReference>
<feature type="domain" description="Nucleotidyl transferase" evidence="1">
    <location>
        <begin position="1"/>
        <end position="130"/>
    </location>
</feature>
<evidence type="ECO:0000313" key="2">
    <source>
        <dbReference type="EMBL" id="GAA1937465.1"/>
    </source>
</evidence>
<keyword evidence="3" id="KW-1185">Reference proteome</keyword>
<evidence type="ECO:0000259" key="1">
    <source>
        <dbReference type="Pfam" id="PF00483"/>
    </source>
</evidence>
<protein>
    <recommendedName>
        <fullName evidence="1">Nucleotidyl transferase domain-containing protein</fullName>
    </recommendedName>
</protein>
<name>A0ABP5B9A2_9PSEU</name>
<sequence>MRPLTEKQPKLLLPVSGGTFLDYQLDWLHRQGVARVVFCLGHLSHLVVTHLRTCPWRDVMDLRVSDEQKQALGTAGAVRLAIEAGLLGDSFLTLYGDTLPDMDLPSAVDLWQDSGLQGMLTVYRVTSGAAKPTALIESGRVTEFVRSWHGEHRQLSHADYGVSGFHRATFQKLAVGVRSGFAALHRELAQAGQLAAIEIGEPPLEIGSHAGYRAALSALTGRPCQPPSA</sequence>
<dbReference type="InterPro" id="IPR050486">
    <property type="entry name" value="Mannose-1P_guanyltransferase"/>
</dbReference>
<dbReference type="InterPro" id="IPR005835">
    <property type="entry name" value="NTP_transferase_dom"/>
</dbReference>
<organism evidence="2 3">
    <name type="scientific">Amycolatopsis minnesotensis</name>
    <dbReference type="NCBI Taxonomy" id="337894"/>
    <lineage>
        <taxon>Bacteria</taxon>
        <taxon>Bacillati</taxon>
        <taxon>Actinomycetota</taxon>
        <taxon>Actinomycetes</taxon>
        <taxon>Pseudonocardiales</taxon>
        <taxon>Pseudonocardiaceae</taxon>
        <taxon>Amycolatopsis</taxon>
    </lineage>
</organism>